<dbReference type="Proteomes" id="UP001595960">
    <property type="component" value="Unassembled WGS sequence"/>
</dbReference>
<sequence length="271" mass="29743">MAWFPPNVDPVEHSALVPGIPPWVEVSVLQWVTDRIVDRRNGSIRPDFLAAWDVAMRNHPPHQPQFANHRPEHFWERLDEAERLALLDFLLFVTSADNGERLEALLRAGGSEWRVGRRTGNAGLERRVPQGVVDAAEAVMATSSTAGALLSEAWHAAFGRSPNPEEAYEKAIKAVEEAGASVVSPRNGRATLGTMIRDMESQGNWVLPLSTSESTVPVAMARGLWQGQESRHGGNGYRTPTPEEAEAAVLLAVPLVQWFSSGALQRRPITP</sequence>
<name>A0ABV9R748_9MICO</name>
<organism evidence="1 2">
    <name type="scientific">Agromyces aurantiacus</name>
    <dbReference type="NCBI Taxonomy" id="165814"/>
    <lineage>
        <taxon>Bacteria</taxon>
        <taxon>Bacillati</taxon>
        <taxon>Actinomycetota</taxon>
        <taxon>Actinomycetes</taxon>
        <taxon>Micrococcales</taxon>
        <taxon>Microbacteriaceae</taxon>
        <taxon>Agromyces</taxon>
    </lineage>
</organism>
<reference evidence="2" key="1">
    <citation type="journal article" date="2019" name="Int. J. Syst. Evol. Microbiol.">
        <title>The Global Catalogue of Microorganisms (GCM) 10K type strain sequencing project: providing services to taxonomists for standard genome sequencing and annotation.</title>
        <authorList>
            <consortium name="The Broad Institute Genomics Platform"/>
            <consortium name="The Broad Institute Genome Sequencing Center for Infectious Disease"/>
            <person name="Wu L."/>
            <person name="Ma J."/>
        </authorList>
    </citation>
    <scope>NUCLEOTIDE SEQUENCE [LARGE SCALE GENOMIC DNA]</scope>
    <source>
        <strain evidence="2">CGMCC 1.12192</strain>
    </source>
</reference>
<evidence type="ECO:0000313" key="2">
    <source>
        <dbReference type="Proteomes" id="UP001595960"/>
    </source>
</evidence>
<protein>
    <submittedName>
        <fullName evidence="1">Uncharacterized protein</fullName>
    </submittedName>
</protein>
<accession>A0ABV9R748</accession>
<comment type="caution">
    <text evidence="1">The sequence shown here is derived from an EMBL/GenBank/DDBJ whole genome shotgun (WGS) entry which is preliminary data.</text>
</comment>
<dbReference type="RefSeq" id="WP_204392519.1">
    <property type="nucleotide sequence ID" value="NZ_JAFBBW010000001.1"/>
</dbReference>
<keyword evidence="2" id="KW-1185">Reference proteome</keyword>
<evidence type="ECO:0000313" key="1">
    <source>
        <dbReference type="EMBL" id="MFC4829082.1"/>
    </source>
</evidence>
<proteinExistence type="predicted"/>
<gene>
    <name evidence="1" type="ORF">ACFPER_09795</name>
</gene>
<dbReference type="EMBL" id="JBHSJC010000001">
    <property type="protein sequence ID" value="MFC4829082.1"/>
    <property type="molecule type" value="Genomic_DNA"/>
</dbReference>